<dbReference type="Proteomes" id="UP000553766">
    <property type="component" value="Unassembled WGS sequence"/>
</dbReference>
<keyword evidence="2" id="KW-1185">Reference proteome</keyword>
<comment type="caution">
    <text evidence="1">The sequence shown here is derived from an EMBL/GenBank/DDBJ whole genome shotgun (WGS) entry which is preliminary data.</text>
</comment>
<dbReference type="EMBL" id="JACIJS010000007">
    <property type="protein sequence ID" value="MBB5516333.1"/>
    <property type="molecule type" value="Genomic_DNA"/>
</dbReference>
<reference evidence="1 2" key="1">
    <citation type="submission" date="2020-08" db="EMBL/GenBank/DDBJ databases">
        <title>Genomic Encyclopedia of Type Strains, Phase IV (KMG-IV): sequencing the most valuable type-strain genomes for metagenomic binning, comparative biology and taxonomic classification.</title>
        <authorList>
            <person name="Goeker M."/>
        </authorList>
    </citation>
    <scope>NUCLEOTIDE SEQUENCE [LARGE SCALE GENOMIC DNA]</scope>
    <source>
        <strain evidence="1 2">DSM 103377</strain>
    </source>
</reference>
<dbReference type="PROSITE" id="PS51257">
    <property type="entry name" value="PROKAR_LIPOPROTEIN"/>
    <property type="match status" value="1"/>
</dbReference>
<name>A0A840WQK9_9RHOB</name>
<sequence>MLTQPKILCTALCVILAGCSIGEVFGAYDLPDEVVTSGDTFPELVDRTTGDARPPAPLTEAEKAALQAEIDALEGSLD</sequence>
<gene>
    <name evidence="1" type="ORF">FHS89_002364</name>
</gene>
<dbReference type="AlphaFoldDB" id="A0A840WQK9"/>
<evidence type="ECO:0000313" key="1">
    <source>
        <dbReference type="EMBL" id="MBB5516333.1"/>
    </source>
</evidence>
<proteinExistence type="predicted"/>
<organism evidence="1 2">
    <name type="scientific">Rubricella aquisinus</name>
    <dbReference type="NCBI Taxonomy" id="2028108"/>
    <lineage>
        <taxon>Bacteria</taxon>
        <taxon>Pseudomonadati</taxon>
        <taxon>Pseudomonadota</taxon>
        <taxon>Alphaproteobacteria</taxon>
        <taxon>Rhodobacterales</taxon>
        <taxon>Paracoccaceae</taxon>
        <taxon>Rubricella</taxon>
    </lineage>
</organism>
<accession>A0A840WQK9</accession>
<evidence type="ECO:0000313" key="2">
    <source>
        <dbReference type="Proteomes" id="UP000553766"/>
    </source>
</evidence>
<protein>
    <submittedName>
        <fullName evidence="1">Uncharacterized protein</fullName>
    </submittedName>
</protein>
<dbReference type="RefSeq" id="WP_184011857.1">
    <property type="nucleotide sequence ID" value="NZ_JACIJS010000007.1"/>
</dbReference>